<gene>
    <name evidence="1" type="ORF">PCON_08889</name>
</gene>
<proteinExistence type="predicted"/>
<sequence>MTIPAALHRQYINLVNHWPIDPLRPTVSFQNMLADRVERYFGTHAQADETIPTQNTPLRAETIAKEGAHEAVAKPVVKFDQALIEKEINVLGNLLEDRFKKAYPVSDTMLKPKSNPEYYEKLLQELDEAPSRSWWQAQINSWKGYIRFQ</sequence>
<dbReference type="GO" id="GO:0034551">
    <property type="term" value="P:mitochondrial respiratory chain complex III assembly"/>
    <property type="evidence" value="ECO:0007669"/>
    <property type="project" value="TreeGrafter"/>
</dbReference>
<dbReference type="GO" id="GO:0061671">
    <property type="term" value="C:Cbp3p-Cbp6 complex"/>
    <property type="evidence" value="ECO:0007669"/>
    <property type="project" value="InterPro"/>
</dbReference>
<dbReference type="EMBL" id="HF935448">
    <property type="protein sequence ID" value="CCX09296.1"/>
    <property type="molecule type" value="Genomic_DNA"/>
</dbReference>
<evidence type="ECO:0000313" key="2">
    <source>
        <dbReference type="Proteomes" id="UP000018144"/>
    </source>
</evidence>
<evidence type="ECO:0000313" key="1">
    <source>
        <dbReference type="EMBL" id="CCX09296.1"/>
    </source>
</evidence>
<dbReference type="OrthoDB" id="2107880at2759"/>
<dbReference type="eggNOG" id="ENOG502S71Q">
    <property type="taxonomic scope" value="Eukaryota"/>
</dbReference>
<reference evidence="1 2" key="1">
    <citation type="journal article" date="2013" name="PLoS Genet.">
        <title>The genome and development-dependent transcriptomes of Pyronema confluens: a window into fungal evolution.</title>
        <authorList>
            <person name="Traeger S."/>
            <person name="Altegoer F."/>
            <person name="Freitag M."/>
            <person name="Gabaldon T."/>
            <person name="Kempken F."/>
            <person name="Kumar A."/>
            <person name="Marcet-Houben M."/>
            <person name="Poggeler S."/>
            <person name="Stajich J.E."/>
            <person name="Nowrousian M."/>
        </authorList>
    </citation>
    <scope>NUCLEOTIDE SEQUENCE [LARGE SCALE GENOMIC DNA]</scope>
    <source>
        <strain evidence="2">CBS 100304</strain>
        <tissue evidence="1">Vegetative mycelium</tissue>
    </source>
</reference>
<dbReference type="GO" id="GO:0043022">
    <property type="term" value="F:ribosome binding"/>
    <property type="evidence" value="ECO:0007669"/>
    <property type="project" value="InterPro"/>
</dbReference>
<dbReference type="InterPro" id="IPR037653">
    <property type="entry name" value="Cbp6"/>
</dbReference>
<dbReference type="Pfam" id="PF20180">
    <property type="entry name" value="UQCC2_CBP6"/>
    <property type="match status" value="1"/>
</dbReference>
<dbReference type="Proteomes" id="UP000018144">
    <property type="component" value="Unassembled WGS sequence"/>
</dbReference>
<organism evidence="1 2">
    <name type="scientific">Pyronema omphalodes (strain CBS 100304)</name>
    <name type="common">Pyronema confluens</name>
    <dbReference type="NCBI Taxonomy" id="1076935"/>
    <lineage>
        <taxon>Eukaryota</taxon>
        <taxon>Fungi</taxon>
        <taxon>Dikarya</taxon>
        <taxon>Ascomycota</taxon>
        <taxon>Pezizomycotina</taxon>
        <taxon>Pezizomycetes</taxon>
        <taxon>Pezizales</taxon>
        <taxon>Pyronemataceae</taxon>
        <taxon>Pyronema</taxon>
    </lineage>
</organism>
<dbReference type="AlphaFoldDB" id="U4L1J3"/>
<protein>
    <submittedName>
        <fullName evidence="1">Similar to Cytochrome B pre-mRNA-processing protein 6 acc. no. P07253</fullName>
    </submittedName>
</protein>
<accession>U4L1J3</accession>
<dbReference type="PANTHER" id="PTHR28250:SF1">
    <property type="entry name" value="CYTOCHROME B PRE-MRNA-PROCESSING PROTEIN 6"/>
    <property type="match status" value="1"/>
</dbReference>
<keyword evidence="2" id="KW-1185">Reference proteome</keyword>
<dbReference type="OMA" id="LKHWPTD"/>
<dbReference type="PANTHER" id="PTHR28250">
    <property type="entry name" value="CYTOCHROME B PRE-MRNA-PROCESSING PROTEIN 6"/>
    <property type="match status" value="1"/>
</dbReference>
<name>U4L1J3_PYROM</name>